<gene>
    <name evidence="1" type="ORF">ILT43_15870</name>
</gene>
<proteinExistence type="predicted"/>
<dbReference type="Proteomes" id="UP000763641">
    <property type="component" value="Unassembled WGS sequence"/>
</dbReference>
<evidence type="ECO:0000313" key="2">
    <source>
        <dbReference type="Proteomes" id="UP000763641"/>
    </source>
</evidence>
<reference evidence="1 2" key="1">
    <citation type="submission" date="2020-12" db="EMBL/GenBank/DDBJ databases">
        <title>Sphingomonas sp.</title>
        <authorList>
            <person name="Kim M.K."/>
        </authorList>
    </citation>
    <scope>NUCLEOTIDE SEQUENCE [LARGE SCALE GENOMIC DNA]</scope>
    <source>
        <strain evidence="1 2">BT552</strain>
    </source>
</reference>
<dbReference type="EMBL" id="JAFEMC010000005">
    <property type="protein sequence ID" value="MBM6577860.1"/>
    <property type="molecule type" value="Genomic_DNA"/>
</dbReference>
<evidence type="ECO:0000313" key="1">
    <source>
        <dbReference type="EMBL" id="MBM6577860.1"/>
    </source>
</evidence>
<organism evidence="1 2">
    <name type="scientific">Sphingomonas longa</name>
    <dbReference type="NCBI Taxonomy" id="2778730"/>
    <lineage>
        <taxon>Bacteria</taxon>
        <taxon>Pseudomonadati</taxon>
        <taxon>Pseudomonadota</taxon>
        <taxon>Alphaproteobacteria</taxon>
        <taxon>Sphingomonadales</taxon>
        <taxon>Sphingomonadaceae</taxon>
        <taxon>Sphingomonas</taxon>
    </lineage>
</organism>
<accession>A0ABS2DAA1</accession>
<protein>
    <submittedName>
        <fullName evidence="1">Uncharacterized protein</fullName>
    </submittedName>
</protein>
<keyword evidence="2" id="KW-1185">Reference proteome</keyword>
<name>A0ABS2DAA1_9SPHN</name>
<dbReference type="RefSeq" id="WP_204199960.1">
    <property type="nucleotide sequence ID" value="NZ_JAFEMC010000005.1"/>
</dbReference>
<sequence>MALFLTFGIGFLIGKDHAAANATQMPTYEFTSADQASEVVAQKGLVPPVRERRRPCTNPVGHDEADLCAQWRAAIAAERGAWAGEWSMRLTIVGSLLSGLGLIALVETLRQGRKALERARQANYIADNASRIGLRAYLAFNIEVLKVDLDGPKPTIDLKFLIRNTGQTPAKGFKVSRRLKIGDPFEAETFFRTKTWKPTQSRGLLGAGQEAVREKRYGISIGEARKIREGKRHIYFFGEAEYEDVFGNEQKLQFRRWMSKADLGHFNASPSGEAST</sequence>
<comment type="caution">
    <text evidence="1">The sequence shown here is derived from an EMBL/GenBank/DDBJ whole genome shotgun (WGS) entry which is preliminary data.</text>
</comment>